<dbReference type="RefSeq" id="WP_022333093.1">
    <property type="nucleotide sequence ID" value="NZ_DAWDUM010000004.1"/>
</dbReference>
<evidence type="ECO:0000313" key="2">
    <source>
        <dbReference type="EMBL" id="MCQ5083284.1"/>
    </source>
</evidence>
<reference evidence="2" key="2">
    <citation type="submission" date="2022-06" db="EMBL/GenBank/DDBJ databases">
        <title>Isolation of gut microbiota from human fecal samples.</title>
        <authorList>
            <person name="Pamer E.G."/>
            <person name="Barat B."/>
            <person name="Waligurski E."/>
            <person name="Medina S."/>
            <person name="Paddock L."/>
            <person name="Mostad J."/>
        </authorList>
    </citation>
    <scope>NUCLEOTIDE SEQUENCE</scope>
    <source>
        <strain evidence="2">DFI.6.22</strain>
    </source>
</reference>
<accession>A0A9P3ZJW2</accession>
<gene>
    <name evidence="1" type="ORF">F2S36_03855</name>
    <name evidence="2" type="ORF">NE651_10325</name>
</gene>
<name>A0A9P3ZJW2_9BACT</name>
<dbReference type="EMBL" id="JANGBQ010000014">
    <property type="protein sequence ID" value="MCQ5083284.1"/>
    <property type="molecule type" value="Genomic_DNA"/>
</dbReference>
<comment type="caution">
    <text evidence="1">The sequence shown here is derived from an EMBL/GenBank/DDBJ whole genome shotgun (WGS) entry which is preliminary data.</text>
</comment>
<sequence length="284" mass="31569">MKEKINRRTTILVALFLITTVFIAASLYAVSNRPAENANRISACDDPTPDSLHADSVFEQDYTRLPVDEETEIDILLPAGYRGSQASDFDHMYSESWYDFYEDGAGYFDLKKADLEIGNSYDDCIGDSVAYVGSARDGLLLIKGIKPAASGVETMKAEQDNVPAGEQMEFEFHGRKYRLRASGVNTGDQPEGDESSWDTVKNYKLYLSEAGSGNEQLLIAMPGFWDTKALILWIGDLDADAKPDFVFDVSDDYESKCVVLFLSSKADESQIVKCVGRSYYAFDC</sequence>
<proteinExistence type="predicted"/>
<organism evidence="1 3">
    <name type="scientific">Alistipes onderdonkii</name>
    <dbReference type="NCBI Taxonomy" id="328813"/>
    <lineage>
        <taxon>Bacteria</taxon>
        <taxon>Pseudomonadati</taxon>
        <taxon>Bacteroidota</taxon>
        <taxon>Bacteroidia</taxon>
        <taxon>Bacteroidales</taxon>
        <taxon>Rikenellaceae</taxon>
        <taxon>Alistipes</taxon>
    </lineage>
</organism>
<protein>
    <submittedName>
        <fullName evidence="1">Uncharacterized protein</fullName>
    </submittedName>
</protein>
<dbReference type="AlphaFoldDB" id="A0A9P3ZJW2"/>
<dbReference type="Proteomes" id="UP001205035">
    <property type="component" value="Unassembled WGS sequence"/>
</dbReference>
<dbReference type="Proteomes" id="UP000323119">
    <property type="component" value="Unassembled WGS sequence"/>
</dbReference>
<evidence type="ECO:0000313" key="3">
    <source>
        <dbReference type="Proteomes" id="UP000323119"/>
    </source>
</evidence>
<evidence type="ECO:0000313" key="1">
    <source>
        <dbReference type="EMBL" id="KAA2562946.1"/>
    </source>
</evidence>
<reference evidence="1 3" key="1">
    <citation type="journal article" date="2019" name="Nat. Med.">
        <title>A library of human gut bacterial isolates paired with longitudinal multiomics data enables mechanistic microbiome research.</title>
        <authorList>
            <person name="Poyet M."/>
            <person name="Groussin M."/>
            <person name="Gibbons S.M."/>
            <person name="Avila-Pacheco J."/>
            <person name="Jiang X."/>
            <person name="Kearney S.M."/>
            <person name="Perrotta A.R."/>
            <person name="Berdy B."/>
            <person name="Zhao S."/>
            <person name="Lieberman T.D."/>
            <person name="Swanson P.K."/>
            <person name="Smith M."/>
            <person name="Roesemann S."/>
            <person name="Alexander J.E."/>
            <person name="Rich S.A."/>
            <person name="Livny J."/>
            <person name="Vlamakis H."/>
            <person name="Clish C."/>
            <person name="Bullock K."/>
            <person name="Deik A."/>
            <person name="Scott J."/>
            <person name="Pierce K.A."/>
            <person name="Xavier R.J."/>
            <person name="Alm E.J."/>
        </authorList>
    </citation>
    <scope>NUCLEOTIDE SEQUENCE [LARGE SCALE GENOMIC DNA]</scope>
    <source>
        <strain evidence="1 3">BIOML-A204</strain>
    </source>
</reference>
<dbReference type="EMBL" id="VVUY01000003">
    <property type="protein sequence ID" value="KAA2562946.1"/>
    <property type="molecule type" value="Genomic_DNA"/>
</dbReference>